<comment type="caution">
    <text evidence="1">The sequence shown here is derived from an EMBL/GenBank/DDBJ whole genome shotgun (WGS) entry which is preliminary data.</text>
</comment>
<proteinExistence type="predicted"/>
<name>A0A699VS18_TANCI</name>
<reference evidence="1" key="1">
    <citation type="journal article" date="2019" name="Sci. Rep.">
        <title>Draft genome of Tanacetum cinerariifolium, the natural source of mosquito coil.</title>
        <authorList>
            <person name="Yamashiro T."/>
            <person name="Shiraishi A."/>
            <person name="Satake H."/>
            <person name="Nakayama K."/>
        </authorList>
    </citation>
    <scope>NUCLEOTIDE SEQUENCE</scope>
</reference>
<sequence>MPFSVTMASIRSAGVHVDGRAGRHDHEAHAMVHGGHCQLIGADLVGDIAIRRDAISADDDPGDAFGL</sequence>
<gene>
    <name evidence="1" type="ORF">Tci_910341</name>
</gene>
<feature type="non-terminal residue" evidence="1">
    <location>
        <position position="67"/>
    </location>
</feature>
<dbReference type="EMBL" id="BKCJ011499497">
    <property type="protein sequence ID" value="GFD38372.1"/>
    <property type="molecule type" value="Genomic_DNA"/>
</dbReference>
<dbReference type="AlphaFoldDB" id="A0A699VS18"/>
<protein>
    <submittedName>
        <fullName evidence="1">Uncharacterized protein</fullName>
    </submittedName>
</protein>
<accession>A0A699VS18</accession>
<evidence type="ECO:0000313" key="1">
    <source>
        <dbReference type="EMBL" id="GFD38372.1"/>
    </source>
</evidence>
<organism evidence="1">
    <name type="scientific">Tanacetum cinerariifolium</name>
    <name type="common">Dalmatian daisy</name>
    <name type="synonym">Chrysanthemum cinerariifolium</name>
    <dbReference type="NCBI Taxonomy" id="118510"/>
    <lineage>
        <taxon>Eukaryota</taxon>
        <taxon>Viridiplantae</taxon>
        <taxon>Streptophyta</taxon>
        <taxon>Embryophyta</taxon>
        <taxon>Tracheophyta</taxon>
        <taxon>Spermatophyta</taxon>
        <taxon>Magnoliopsida</taxon>
        <taxon>eudicotyledons</taxon>
        <taxon>Gunneridae</taxon>
        <taxon>Pentapetalae</taxon>
        <taxon>asterids</taxon>
        <taxon>campanulids</taxon>
        <taxon>Asterales</taxon>
        <taxon>Asteraceae</taxon>
        <taxon>Asteroideae</taxon>
        <taxon>Anthemideae</taxon>
        <taxon>Anthemidinae</taxon>
        <taxon>Tanacetum</taxon>
    </lineage>
</organism>